<dbReference type="RefSeq" id="WP_310222190.1">
    <property type="nucleotide sequence ID" value="NZ_JAVDWV010000003.1"/>
</dbReference>
<dbReference type="SUPFAM" id="SSF53335">
    <property type="entry name" value="S-adenosyl-L-methionine-dependent methyltransferases"/>
    <property type="match status" value="1"/>
</dbReference>
<dbReference type="PANTHER" id="PTHR34203:SF15">
    <property type="entry name" value="SLL1173 PROTEIN"/>
    <property type="match status" value="1"/>
</dbReference>
<dbReference type="GO" id="GO:0032259">
    <property type="term" value="P:methylation"/>
    <property type="evidence" value="ECO:0007669"/>
    <property type="project" value="UniProtKB-KW"/>
</dbReference>
<sequence length="349" mass="39242">MITKEQIYFDIKRDMHSPYGSENISSGVTVTDNVTVMHGPYVQIPSGRWMVSISGKVENAFSCYADVSAEKGQVILGRGDWKDGKILFEINAKFPIRDFEVRFFANSGAFVRLDEIVLIKDYDLSSDRSFSAYQRLGLDLILDRSSMVDSAIITRNAWEPERIEALLDLAYTLSNGQRDLIFLDIGSYFGLYSLKMAQTNMFERIIAFEADQFNYRQLSANLLLNDPQSLIEPIFMAVSDSEGSAHFVSAIGKADGNRGGAGISTAGIIVAKNKIDNIVKEKNRKIIIKIDVEGHEPLVIPGMKELLQNNLCALQIECFDSLSYINSMLTDIGYKYIKTLEHDHYFSNF</sequence>
<dbReference type="InterPro" id="IPR029063">
    <property type="entry name" value="SAM-dependent_MTases_sf"/>
</dbReference>
<organism evidence="2 3">
    <name type="scientific">Sphingobium xenophagum</name>
    <dbReference type="NCBI Taxonomy" id="121428"/>
    <lineage>
        <taxon>Bacteria</taxon>
        <taxon>Pseudomonadati</taxon>
        <taxon>Pseudomonadota</taxon>
        <taxon>Alphaproteobacteria</taxon>
        <taxon>Sphingomonadales</taxon>
        <taxon>Sphingomonadaceae</taxon>
        <taxon>Sphingobium</taxon>
    </lineage>
</organism>
<reference evidence="2 3" key="1">
    <citation type="submission" date="2023-07" db="EMBL/GenBank/DDBJ databases">
        <title>Sorghum-associated microbial communities from plants grown in Nebraska, USA.</title>
        <authorList>
            <person name="Schachtman D."/>
        </authorList>
    </citation>
    <scope>NUCLEOTIDE SEQUENCE [LARGE SCALE GENOMIC DNA]</scope>
    <source>
        <strain evidence="2 3">4256</strain>
    </source>
</reference>
<dbReference type="GO" id="GO:0008168">
    <property type="term" value="F:methyltransferase activity"/>
    <property type="evidence" value="ECO:0007669"/>
    <property type="project" value="UniProtKB-KW"/>
</dbReference>
<evidence type="ECO:0000259" key="1">
    <source>
        <dbReference type="Pfam" id="PF05050"/>
    </source>
</evidence>
<dbReference type="Gene3D" id="3.40.50.150">
    <property type="entry name" value="Vaccinia Virus protein VP39"/>
    <property type="match status" value="1"/>
</dbReference>
<feature type="domain" description="Methyltransferase FkbM" evidence="1">
    <location>
        <begin position="184"/>
        <end position="335"/>
    </location>
</feature>
<keyword evidence="2" id="KW-0489">Methyltransferase</keyword>
<protein>
    <submittedName>
        <fullName evidence="2">FkbM family methyltransferase</fullName>
    </submittedName>
</protein>
<comment type="caution">
    <text evidence="2">The sequence shown here is derived from an EMBL/GenBank/DDBJ whole genome shotgun (WGS) entry which is preliminary data.</text>
</comment>
<proteinExistence type="predicted"/>
<keyword evidence="3" id="KW-1185">Reference proteome</keyword>
<dbReference type="Pfam" id="PF05050">
    <property type="entry name" value="Methyltransf_21"/>
    <property type="match status" value="1"/>
</dbReference>
<dbReference type="InterPro" id="IPR052514">
    <property type="entry name" value="SAM-dependent_MTase"/>
</dbReference>
<dbReference type="NCBIfam" id="TIGR01444">
    <property type="entry name" value="fkbM_fam"/>
    <property type="match status" value="1"/>
</dbReference>
<dbReference type="Proteomes" id="UP001267638">
    <property type="component" value="Unassembled WGS sequence"/>
</dbReference>
<dbReference type="PANTHER" id="PTHR34203">
    <property type="entry name" value="METHYLTRANSFERASE, FKBM FAMILY PROTEIN"/>
    <property type="match status" value="1"/>
</dbReference>
<name>A0ABU1WXQ5_SPHXE</name>
<accession>A0ABU1WXQ5</accession>
<keyword evidence="2" id="KW-0808">Transferase</keyword>
<dbReference type="InterPro" id="IPR006342">
    <property type="entry name" value="FkbM_mtfrase"/>
</dbReference>
<evidence type="ECO:0000313" key="3">
    <source>
        <dbReference type="Proteomes" id="UP001267638"/>
    </source>
</evidence>
<dbReference type="EMBL" id="JAVDWV010000003">
    <property type="protein sequence ID" value="MDR7154092.1"/>
    <property type="molecule type" value="Genomic_DNA"/>
</dbReference>
<gene>
    <name evidence="2" type="ORF">J2W40_000895</name>
</gene>
<evidence type="ECO:0000313" key="2">
    <source>
        <dbReference type="EMBL" id="MDR7154092.1"/>
    </source>
</evidence>